<dbReference type="PANTHER" id="PTHR43048">
    <property type="entry name" value="METHYLMALONYL-COA EPIMERASE"/>
    <property type="match status" value="1"/>
</dbReference>
<evidence type="ECO:0000313" key="6">
    <source>
        <dbReference type="Proteomes" id="UP000275024"/>
    </source>
</evidence>
<dbReference type="PANTHER" id="PTHR43048:SF3">
    <property type="entry name" value="METHYLMALONYL-COA EPIMERASE, MITOCHONDRIAL"/>
    <property type="match status" value="1"/>
</dbReference>
<sequence length="300" mass="32498">MGDTRVAVTGLDHIALAVPDLETALGFYTDAWGLVPVAEQGGRHHLAGQQSRHTDLVLSQGPTAALDHIALAVASPEVLERLAKRLVNAGHRTMKVSAMELRPGQTAAVVTHDPDGHRIELAVGAQDEGARDTSVQMAPLRLGHVVLGTPDQTAMTAFYHLLGFRVSDRNATGMWFLRCNADHHSLALIPADQPWLQHMAYDVGTVNEVMRGLALLREHDVTPVWGPGRHGPGSNVFTYYRDPAGFFIEYYGDLDKFDDFDPNDDITVVEWGPEHRGDVWGIAGRPPAAFVAGPNAGSLS</sequence>
<protein>
    <submittedName>
        <fullName evidence="3">Oxidoreductase</fullName>
    </submittedName>
</protein>
<dbReference type="GO" id="GO:0046872">
    <property type="term" value="F:metal ion binding"/>
    <property type="evidence" value="ECO:0007669"/>
    <property type="project" value="UniProtKB-KW"/>
</dbReference>
<organism evidence="3 6">
    <name type="scientific">Streptomyces radicis</name>
    <dbReference type="NCBI Taxonomy" id="1750517"/>
    <lineage>
        <taxon>Bacteria</taxon>
        <taxon>Bacillati</taxon>
        <taxon>Actinomycetota</taxon>
        <taxon>Actinomycetes</taxon>
        <taxon>Kitasatosporales</taxon>
        <taxon>Streptomycetaceae</taxon>
        <taxon>Streptomyces</taxon>
    </lineage>
</organism>
<dbReference type="GO" id="GO:0004493">
    <property type="term" value="F:methylmalonyl-CoA epimerase activity"/>
    <property type="evidence" value="ECO:0007669"/>
    <property type="project" value="TreeGrafter"/>
</dbReference>
<dbReference type="EMBL" id="RBDY01000048">
    <property type="protein sequence ID" value="RKN13326.1"/>
    <property type="molecule type" value="Genomic_DNA"/>
</dbReference>
<dbReference type="InterPro" id="IPR004360">
    <property type="entry name" value="Glyas_Fos-R_dOase_dom"/>
</dbReference>
<comment type="caution">
    <text evidence="3">The sequence shown here is derived from an EMBL/GenBank/DDBJ whole genome shotgun (WGS) entry which is preliminary data.</text>
</comment>
<keyword evidence="5" id="KW-1185">Reference proteome</keyword>
<proteinExistence type="predicted"/>
<dbReference type="Proteomes" id="UP000275024">
    <property type="component" value="Unassembled WGS sequence"/>
</dbReference>
<keyword evidence="1" id="KW-0479">Metal-binding</keyword>
<dbReference type="InterPro" id="IPR029068">
    <property type="entry name" value="Glyas_Bleomycin-R_OHBP_Dase"/>
</dbReference>
<evidence type="ECO:0000256" key="1">
    <source>
        <dbReference type="ARBA" id="ARBA00022723"/>
    </source>
</evidence>
<evidence type="ECO:0000313" key="5">
    <source>
        <dbReference type="Proteomes" id="UP000268652"/>
    </source>
</evidence>
<dbReference type="PROSITE" id="PS51819">
    <property type="entry name" value="VOC"/>
    <property type="match status" value="2"/>
</dbReference>
<reference evidence="5 6" key="1">
    <citation type="submission" date="2018-09" db="EMBL/GenBank/DDBJ databases">
        <title>Streptomyces sp. nov. DS1-2, an endophytic actinomycete isolated from roots of Dendrobium scabrilingue.</title>
        <authorList>
            <person name="Kuncharoen N."/>
            <person name="Kudo T."/>
            <person name="Ohkuma M."/>
            <person name="Yuki M."/>
            <person name="Tanasupawat S."/>
        </authorList>
    </citation>
    <scope>NUCLEOTIDE SEQUENCE [LARGE SCALE GENOMIC DNA]</scope>
    <source>
        <strain evidence="3 6">AZ1-7</strain>
        <strain evidence="4 5">DS1-2</strain>
    </source>
</reference>
<name>A0A3A9W2N0_9ACTN</name>
<dbReference type="Proteomes" id="UP000268652">
    <property type="component" value="Unassembled WGS sequence"/>
</dbReference>
<accession>A0A3A9W2N0</accession>
<feature type="domain" description="VOC" evidence="2">
    <location>
        <begin position="141"/>
        <end position="253"/>
    </location>
</feature>
<dbReference type="EMBL" id="RBDX01000049">
    <property type="protein sequence ID" value="RKN03464.1"/>
    <property type="molecule type" value="Genomic_DNA"/>
</dbReference>
<evidence type="ECO:0000313" key="4">
    <source>
        <dbReference type="EMBL" id="RKN13326.1"/>
    </source>
</evidence>
<evidence type="ECO:0000313" key="3">
    <source>
        <dbReference type="EMBL" id="RKN03464.1"/>
    </source>
</evidence>
<dbReference type="InterPro" id="IPR037523">
    <property type="entry name" value="VOC_core"/>
</dbReference>
<dbReference type="Pfam" id="PF00903">
    <property type="entry name" value="Glyoxalase"/>
    <property type="match status" value="2"/>
</dbReference>
<gene>
    <name evidence="4" type="ORF">D7318_31365</name>
    <name evidence="3" type="ORF">D7319_31495</name>
</gene>
<dbReference type="Gene3D" id="3.10.180.10">
    <property type="entry name" value="2,3-Dihydroxybiphenyl 1,2-Dioxygenase, domain 1"/>
    <property type="match status" value="2"/>
</dbReference>
<dbReference type="OrthoDB" id="317332at2"/>
<dbReference type="AlphaFoldDB" id="A0A3A9W2N0"/>
<dbReference type="GO" id="GO:0046491">
    <property type="term" value="P:L-methylmalonyl-CoA metabolic process"/>
    <property type="evidence" value="ECO:0007669"/>
    <property type="project" value="TreeGrafter"/>
</dbReference>
<feature type="domain" description="VOC" evidence="2">
    <location>
        <begin position="10"/>
        <end position="124"/>
    </location>
</feature>
<dbReference type="InterPro" id="IPR051785">
    <property type="entry name" value="MMCE/EMCE_epimerase"/>
</dbReference>
<dbReference type="RefSeq" id="WP_120700649.1">
    <property type="nucleotide sequence ID" value="NZ_RBDX01000049.1"/>
</dbReference>
<dbReference type="SUPFAM" id="SSF54593">
    <property type="entry name" value="Glyoxalase/Bleomycin resistance protein/Dihydroxybiphenyl dioxygenase"/>
    <property type="match status" value="1"/>
</dbReference>
<dbReference type="CDD" id="cd08343">
    <property type="entry name" value="ED_TypeI_classII_C"/>
    <property type="match status" value="1"/>
</dbReference>
<evidence type="ECO:0000259" key="2">
    <source>
        <dbReference type="PROSITE" id="PS51819"/>
    </source>
</evidence>